<evidence type="ECO:0000313" key="3">
    <source>
        <dbReference type="EMBL" id="ETS62248.1"/>
    </source>
</evidence>
<comment type="caution">
    <text evidence="3">The sequence shown here is derived from an EMBL/GenBank/DDBJ whole genome shotgun (WGS) entry which is preliminary data.</text>
</comment>
<feature type="region of interest" description="Disordered" evidence="1">
    <location>
        <begin position="1"/>
        <end position="27"/>
    </location>
</feature>
<dbReference type="OrthoDB" id="2554683at2759"/>
<name>W3VKT2_MOEAP</name>
<dbReference type="Gene3D" id="3.90.75.20">
    <property type="match status" value="2"/>
</dbReference>
<evidence type="ECO:0000259" key="2">
    <source>
        <dbReference type="Pfam" id="PF13392"/>
    </source>
</evidence>
<accession>W3VKT2</accession>
<sequence length="594" mass="66752">MTSKDLPKSSAPDPWPQEPRSDGALYGDLPIEVPRATETNTHITIHDRKDGVTYFRARQANKQHIVEGKIDTAYERFIFNVTLYQVKGQDRMRIGSMDLGRAVALQGPLPSDPSRVFADHADGDALNNTAANLHWVTPSFNNFNRKKKRDSNGFVRVKKRGNRFTPEVAGIGQGSYHCAETAALAYNLVCRHLFGDQLDKTPHLLNAVPNENTRSSQVAVMPTGAIIHRIDGIFVIFYHERIQPDSKHATLQAAQDAAKKLVADLDAKKIQAEADWKEKEKKLKVTDREDDAAFIATSSGARVLVSDDTWKKTKSLSRWIMGAGPCDVVDHINQDPLDNRLGNLRLTNHSANAQNIRRTRGFIGVGQDHGAADWTVHVTVRGAGRIATKKFSDLQKAIELYDLAALYQHGRGALMNEPQRMQEYLNMLETDATRTMVKDFLERIPSRRRFYLGVEQTGPEKFLGTCCVGKGRGRKTTHCTFDGIGAEVKAAVYWDVWRLKTKGKEFTVNFEFMRPWYLHYVDSLCPENEASIIDLAYDRMGGDDFKDIRKRQPYTQGQERNGEASGSKSLGKRLHTATTQLTGGSQTPRAWQFH</sequence>
<dbReference type="SUPFAM" id="SSF54060">
    <property type="entry name" value="His-Me finger endonucleases"/>
    <property type="match status" value="2"/>
</dbReference>
<keyword evidence="4" id="KW-1185">Reference proteome</keyword>
<evidence type="ECO:0000313" key="4">
    <source>
        <dbReference type="Proteomes" id="UP000019462"/>
    </source>
</evidence>
<dbReference type="EMBL" id="AWNI01000011">
    <property type="protein sequence ID" value="ETS62248.1"/>
    <property type="molecule type" value="Genomic_DNA"/>
</dbReference>
<evidence type="ECO:0000256" key="1">
    <source>
        <dbReference type="SAM" id="MobiDB-lite"/>
    </source>
</evidence>
<dbReference type="InterPro" id="IPR044925">
    <property type="entry name" value="His-Me_finger_sf"/>
</dbReference>
<organism evidence="3 4">
    <name type="scientific">Moesziomyces aphidis</name>
    <name type="common">Pseudozyma aphidis</name>
    <dbReference type="NCBI Taxonomy" id="84754"/>
    <lineage>
        <taxon>Eukaryota</taxon>
        <taxon>Fungi</taxon>
        <taxon>Dikarya</taxon>
        <taxon>Basidiomycota</taxon>
        <taxon>Ustilaginomycotina</taxon>
        <taxon>Ustilaginomycetes</taxon>
        <taxon>Ustilaginales</taxon>
        <taxon>Ustilaginaceae</taxon>
        <taxon>Moesziomyces</taxon>
    </lineage>
</organism>
<gene>
    <name evidence="3" type="ORF">PaG_03318</name>
</gene>
<dbReference type="Proteomes" id="UP000019462">
    <property type="component" value="Unassembled WGS sequence"/>
</dbReference>
<dbReference type="AlphaFoldDB" id="W3VKT2"/>
<reference evidence="3 4" key="1">
    <citation type="journal article" date="2014" name="Genome Announc.">
        <title>Genome sequence of the basidiomycetous fungus Pseudozyma aphidis DSM70725, an efficient producer of biosurfactant mannosylerythritol lipids.</title>
        <authorList>
            <person name="Lorenz S."/>
            <person name="Guenther M."/>
            <person name="Grumaz C."/>
            <person name="Rupp S."/>
            <person name="Zibek S."/>
            <person name="Sohn K."/>
        </authorList>
    </citation>
    <scope>NUCLEOTIDE SEQUENCE [LARGE SCALE GENOMIC DNA]</scope>
    <source>
        <strain evidence="4">ATCC 32657 / CBS 517.83 / DSM 70725 / JCM 10318 / NBRC 10182 / NRRL Y-7954 / St-0401</strain>
    </source>
</reference>
<dbReference type="Pfam" id="PF13392">
    <property type="entry name" value="HNH_3"/>
    <property type="match status" value="1"/>
</dbReference>
<protein>
    <recommendedName>
        <fullName evidence="2">HNH nuclease domain-containing protein</fullName>
    </recommendedName>
</protein>
<feature type="compositionally biased region" description="Polar residues" evidence="1">
    <location>
        <begin position="553"/>
        <end position="568"/>
    </location>
</feature>
<dbReference type="HOGENOM" id="CLU_456437_0_0_1"/>
<feature type="region of interest" description="Disordered" evidence="1">
    <location>
        <begin position="551"/>
        <end position="572"/>
    </location>
</feature>
<proteinExistence type="predicted"/>
<feature type="domain" description="HNH nuclease" evidence="2">
    <location>
        <begin position="323"/>
        <end position="353"/>
    </location>
</feature>
<dbReference type="InterPro" id="IPR003615">
    <property type="entry name" value="HNH_nuc"/>
</dbReference>